<comment type="caution">
    <text evidence="5">The sequence shown here is derived from an EMBL/GenBank/DDBJ whole genome shotgun (WGS) entry which is preliminary data.</text>
</comment>
<dbReference type="InterPro" id="IPR011990">
    <property type="entry name" value="TPR-like_helical_dom_sf"/>
</dbReference>
<accession>X0VTD8</accession>
<dbReference type="SUPFAM" id="SSF48452">
    <property type="entry name" value="TPR-like"/>
    <property type="match status" value="1"/>
</dbReference>
<proteinExistence type="predicted"/>
<evidence type="ECO:0000256" key="4">
    <source>
        <dbReference type="ARBA" id="ARBA00022803"/>
    </source>
</evidence>
<sequence>SYHHQGEYDKAVQSLEESLKIAKETGHKGREAVDLIYYGSTKVHQGQAEKGIELINQGIKIAQELDEKEYLISGFLQLGKAYNICGHAEKSKKILQQAEKLAQETKNINLCQKVREELKRLQNSS</sequence>
<evidence type="ECO:0000313" key="5">
    <source>
        <dbReference type="EMBL" id="GAG21475.1"/>
    </source>
</evidence>
<dbReference type="PANTHER" id="PTHR46630">
    <property type="entry name" value="TETRATRICOPEPTIDE REPEAT PROTEIN 29"/>
    <property type="match status" value="1"/>
</dbReference>
<feature type="non-terminal residue" evidence="5">
    <location>
        <position position="1"/>
    </location>
</feature>
<reference evidence="5" key="1">
    <citation type="journal article" date="2014" name="Front. Microbiol.">
        <title>High frequency of phylogenetically diverse reductive dehalogenase-homologous genes in deep subseafloor sedimentary metagenomes.</title>
        <authorList>
            <person name="Kawai M."/>
            <person name="Futagami T."/>
            <person name="Toyoda A."/>
            <person name="Takaki Y."/>
            <person name="Nishi S."/>
            <person name="Hori S."/>
            <person name="Arai W."/>
            <person name="Tsubouchi T."/>
            <person name="Morono Y."/>
            <person name="Uchiyama I."/>
            <person name="Ito T."/>
            <person name="Fujiyama A."/>
            <person name="Inagaki F."/>
            <person name="Takami H."/>
        </authorList>
    </citation>
    <scope>NUCLEOTIDE SEQUENCE</scope>
    <source>
        <strain evidence="5">Expedition CK06-06</strain>
    </source>
</reference>
<dbReference type="PANTHER" id="PTHR46630:SF1">
    <property type="entry name" value="TETRATRICOPEPTIDE REPEAT PROTEIN 29"/>
    <property type="match status" value="1"/>
</dbReference>
<dbReference type="GO" id="GO:0005737">
    <property type="term" value="C:cytoplasm"/>
    <property type="evidence" value="ECO:0007669"/>
    <property type="project" value="UniProtKB-SubCell"/>
</dbReference>
<keyword evidence="3" id="KW-0677">Repeat</keyword>
<dbReference type="EMBL" id="BARS01030408">
    <property type="protein sequence ID" value="GAG21475.1"/>
    <property type="molecule type" value="Genomic_DNA"/>
</dbReference>
<dbReference type="Gene3D" id="1.25.40.10">
    <property type="entry name" value="Tetratricopeptide repeat domain"/>
    <property type="match status" value="1"/>
</dbReference>
<dbReference type="InterPro" id="IPR019734">
    <property type="entry name" value="TPR_rpt"/>
</dbReference>
<evidence type="ECO:0000256" key="2">
    <source>
        <dbReference type="ARBA" id="ARBA00022490"/>
    </source>
</evidence>
<protein>
    <submittedName>
        <fullName evidence="5">Uncharacterized protein</fullName>
    </submittedName>
</protein>
<evidence type="ECO:0000256" key="3">
    <source>
        <dbReference type="ARBA" id="ARBA00022737"/>
    </source>
</evidence>
<evidence type="ECO:0000256" key="1">
    <source>
        <dbReference type="ARBA" id="ARBA00004496"/>
    </source>
</evidence>
<dbReference type="Pfam" id="PF13181">
    <property type="entry name" value="TPR_8"/>
    <property type="match status" value="2"/>
</dbReference>
<organism evidence="5">
    <name type="scientific">marine sediment metagenome</name>
    <dbReference type="NCBI Taxonomy" id="412755"/>
    <lineage>
        <taxon>unclassified sequences</taxon>
        <taxon>metagenomes</taxon>
        <taxon>ecological metagenomes</taxon>
    </lineage>
</organism>
<dbReference type="AlphaFoldDB" id="X0VTD8"/>
<keyword evidence="4" id="KW-0802">TPR repeat</keyword>
<name>X0VTD8_9ZZZZ</name>
<keyword evidence="2" id="KW-0963">Cytoplasm</keyword>
<comment type="subcellular location">
    <subcellularLocation>
        <location evidence="1">Cytoplasm</location>
    </subcellularLocation>
</comment>
<dbReference type="InterPro" id="IPR051476">
    <property type="entry name" value="Bac_ResReg_Asp_Phosphatase"/>
</dbReference>
<gene>
    <name evidence="5" type="ORF">S01H1_47429</name>
</gene>